<dbReference type="Proteomes" id="UP001190700">
    <property type="component" value="Unassembled WGS sequence"/>
</dbReference>
<evidence type="ECO:0000313" key="3">
    <source>
        <dbReference type="Proteomes" id="UP001190700"/>
    </source>
</evidence>
<name>A0AAE0GLS6_9CHLO</name>
<keyword evidence="3" id="KW-1185">Reference proteome</keyword>
<sequence>MAFITGGVRNFSPTRCSKKVGEHVDRNLHSKQNNWVDFSSRFQTENTRAFGPRTTMYTRAAGMPSTRGTPMNSLPPSRPGSRPSTQQAQMQQMQQREQFMQGWCSRFKDSNYNLPAGHATGPSEIDMSNWRLRGHQENPQLPKMGELGPDSWSSHYHATHSPHRVFVHRSRNCDLPANMQDPRAPDVGHFDKITQKSNFCYNENLLRPFMSMRLDDQEKTTGYRFAGKDSQESAQWDGSMNFDSVYSTKHVKRDTASDVFLKGDSFQYTPRVGKVAKRFPL</sequence>
<proteinExistence type="predicted"/>
<evidence type="ECO:0000313" key="2">
    <source>
        <dbReference type="EMBL" id="KAK3280574.1"/>
    </source>
</evidence>
<dbReference type="AlphaFoldDB" id="A0AAE0GLS6"/>
<reference evidence="2 3" key="1">
    <citation type="journal article" date="2015" name="Genome Biol. Evol.">
        <title>Comparative Genomics of a Bacterivorous Green Alga Reveals Evolutionary Causalities and Consequences of Phago-Mixotrophic Mode of Nutrition.</title>
        <authorList>
            <person name="Burns J.A."/>
            <person name="Paasch A."/>
            <person name="Narechania A."/>
            <person name="Kim E."/>
        </authorList>
    </citation>
    <scope>NUCLEOTIDE SEQUENCE [LARGE SCALE GENOMIC DNA]</scope>
    <source>
        <strain evidence="2 3">PLY_AMNH</strain>
    </source>
</reference>
<organism evidence="2 3">
    <name type="scientific">Cymbomonas tetramitiformis</name>
    <dbReference type="NCBI Taxonomy" id="36881"/>
    <lineage>
        <taxon>Eukaryota</taxon>
        <taxon>Viridiplantae</taxon>
        <taxon>Chlorophyta</taxon>
        <taxon>Pyramimonadophyceae</taxon>
        <taxon>Pyramimonadales</taxon>
        <taxon>Pyramimonadaceae</taxon>
        <taxon>Cymbomonas</taxon>
    </lineage>
</organism>
<gene>
    <name evidence="2" type="ORF">CYMTET_11590</name>
</gene>
<feature type="region of interest" description="Disordered" evidence="1">
    <location>
        <begin position="55"/>
        <end position="93"/>
    </location>
</feature>
<evidence type="ECO:0000256" key="1">
    <source>
        <dbReference type="SAM" id="MobiDB-lite"/>
    </source>
</evidence>
<feature type="compositionally biased region" description="Low complexity" evidence="1">
    <location>
        <begin position="79"/>
        <end position="93"/>
    </location>
</feature>
<dbReference type="EMBL" id="LGRX02004348">
    <property type="protein sequence ID" value="KAK3280574.1"/>
    <property type="molecule type" value="Genomic_DNA"/>
</dbReference>
<accession>A0AAE0GLS6</accession>
<comment type="caution">
    <text evidence="2">The sequence shown here is derived from an EMBL/GenBank/DDBJ whole genome shotgun (WGS) entry which is preliminary data.</text>
</comment>
<protein>
    <submittedName>
        <fullName evidence="2">Uncharacterized protein</fullName>
    </submittedName>
</protein>